<dbReference type="Proteomes" id="UP001732720">
    <property type="component" value="Chromosome 12"/>
</dbReference>
<gene>
    <name evidence="2" type="primary">LOC109696584</name>
</gene>
<proteinExistence type="predicted"/>
<sequence length="152" mass="17688">MHLQYNMEEKKRTKKFIWQEPDRYVKIKRNWWKPRGTDNRVRRRFKGQILMPNISYRSNKKTKHMLPSGFRQFLVHNVKGLEVLLMSTLCLVSKLCEQFGPECDQNEIEGAGETSIIVAKSFHAGVEERGQSPCSLSPEAQVKHLARSTRTG</sequence>
<organism evidence="1 2">
    <name type="scientific">Castor canadensis</name>
    <name type="common">American beaver</name>
    <dbReference type="NCBI Taxonomy" id="51338"/>
    <lineage>
        <taxon>Eukaryota</taxon>
        <taxon>Metazoa</taxon>
        <taxon>Chordata</taxon>
        <taxon>Craniata</taxon>
        <taxon>Vertebrata</taxon>
        <taxon>Euteleostomi</taxon>
        <taxon>Mammalia</taxon>
        <taxon>Eutheria</taxon>
        <taxon>Euarchontoglires</taxon>
        <taxon>Glires</taxon>
        <taxon>Rodentia</taxon>
        <taxon>Castorimorpha</taxon>
        <taxon>Castoridae</taxon>
        <taxon>Castor</taxon>
    </lineage>
</organism>
<protein>
    <submittedName>
        <fullName evidence="2">Large ribosomal subunit protein eL32-like</fullName>
    </submittedName>
</protein>
<keyword evidence="1" id="KW-1185">Reference proteome</keyword>
<dbReference type="RefSeq" id="XP_073905137.1">
    <property type="nucleotide sequence ID" value="XM_074049036.1"/>
</dbReference>
<accession>A0AC58KJQ9</accession>
<evidence type="ECO:0000313" key="1">
    <source>
        <dbReference type="Proteomes" id="UP001732720"/>
    </source>
</evidence>
<name>A0AC58KJQ9_CASCN</name>
<evidence type="ECO:0000313" key="2">
    <source>
        <dbReference type="RefSeq" id="XP_073905137.1"/>
    </source>
</evidence>
<reference evidence="2" key="1">
    <citation type="submission" date="2025-08" db="UniProtKB">
        <authorList>
            <consortium name="RefSeq"/>
        </authorList>
    </citation>
    <scope>IDENTIFICATION</scope>
</reference>